<dbReference type="RefSeq" id="WP_182464281.1">
    <property type="nucleotide sequence ID" value="NZ_CP059732.1"/>
</dbReference>
<dbReference type="GO" id="GO:0004803">
    <property type="term" value="F:transposase activity"/>
    <property type="evidence" value="ECO:0007669"/>
    <property type="project" value="InterPro"/>
</dbReference>
<evidence type="ECO:0000313" key="3">
    <source>
        <dbReference type="Proteomes" id="UP000515369"/>
    </source>
</evidence>
<dbReference type="Proteomes" id="UP000515369">
    <property type="component" value="Chromosome"/>
</dbReference>
<accession>A0A7G5H6Z6</accession>
<dbReference type="Pfam" id="PF01526">
    <property type="entry name" value="DDE_Tnp_Tn3"/>
    <property type="match status" value="1"/>
</dbReference>
<dbReference type="GO" id="GO:0006313">
    <property type="term" value="P:DNA transposition"/>
    <property type="evidence" value="ECO:0007669"/>
    <property type="project" value="InterPro"/>
</dbReference>
<feature type="domain" description="Tn3 transposase DDE" evidence="1">
    <location>
        <begin position="5"/>
        <end position="54"/>
    </location>
</feature>
<dbReference type="KEGG" id="sfol:H3H32_08290"/>
<organism evidence="2 3">
    <name type="scientific">Spirosoma foliorum</name>
    <dbReference type="NCBI Taxonomy" id="2710596"/>
    <lineage>
        <taxon>Bacteria</taxon>
        <taxon>Pseudomonadati</taxon>
        <taxon>Bacteroidota</taxon>
        <taxon>Cytophagia</taxon>
        <taxon>Cytophagales</taxon>
        <taxon>Cytophagaceae</taxon>
        <taxon>Spirosoma</taxon>
    </lineage>
</organism>
<dbReference type="EMBL" id="CP059732">
    <property type="protein sequence ID" value="QMW06888.1"/>
    <property type="molecule type" value="Genomic_DNA"/>
</dbReference>
<dbReference type="InterPro" id="IPR002513">
    <property type="entry name" value="Tn3_Tnp_DDE_dom"/>
</dbReference>
<evidence type="ECO:0000259" key="1">
    <source>
        <dbReference type="Pfam" id="PF01526"/>
    </source>
</evidence>
<keyword evidence="3" id="KW-1185">Reference proteome</keyword>
<dbReference type="AlphaFoldDB" id="A0A7G5H6Z6"/>
<sequence length="77" mass="8989">MTLFVINCIICYNYLHLSDHLSRPTDRDERRKFIQRLSKLSVLTHHHINFNGIYDFVDGIDLAVFPFGLPGIESLEL</sequence>
<evidence type="ECO:0000313" key="2">
    <source>
        <dbReference type="EMBL" id="QMW06888.1"/>
    </source>
</evidence>
<reference evidence="2 3" key="1">
    <citation type="submission" date="2020-07" db="EMBL/GenBank/DDBJ databases">
        <title>Spirosoma foliorum sp. nov., isolated from the leaves on the Nejang mountain Korea, Republic of.</title>
        <authorList>
            <person name="Ho H."/>
            <person name="Lee Y.-J."/>
            <person name="Nurcahyanto D.-A."/>
            <person name="Kim S.-G."/>
        </authorList>
    </citation>
    <scope>NUCLEOTIDE SEQUENCE [LARGE SCALE GENOMIC DNA]</scope>
    <source>
        <strain evidence="2 3">PL0136</strain>
    </source>
</reference>
<gene>
    <name evidence="2" type="ORF">H3H32_08290</name>
</gene>
<name>A0A7G5H6Z6_9BACT</name>
<proteinExistence type="predicted"/>
<protein>
    <submittedName>
        <fullName evidence="2">Tn3 family transposase</fullName>
    </submittedName>
</protein>